<dbReference type="GO" id="GO:0009611">
    <property type="term" value="P:response to wounding"/>
    <property type="evidence" value="ECO:0007669"/>
    <property type="project" value="InterPro"/>
</dbReference>
<dbReference type="PANTHER" id="PTHR33091">
    <property type="entry name" value="PROTEIN, PUTATIVE, EXPRESSED-RELATED"/>
    <property type="match status" value="1"/>
</dbReference>
<dbReference type="Proteomes" id="UP001202328">
    <property type="component" value="Unassembled WGS sequence"/>
</dbReference>
<evidence type="ECO:0000256" key="2">
    <source>
        <dbReference type="ARBA" id="ARBA00022690"/>
    </source>
</evidence>
<organism evidence="4 5">
    <name type="scientific">Papaver atlanticum</name>
    <dbReference type="NCBI Taxonomy" id="357466"/>
    <lineage>
        <taxon>Eukaryota</taxon>
        <taxon>Viridiplantae</taxon>
        <taxon>Streptophyta</taxon>
        <taxon>Embryophyta</taxon>
        <taxon>Tracheophyta</taxon>
        <taxon>Spermatophyta</taxon>
        <taxon>Magnoliopsida</taxon>
        <taxon>Ranunculales</taxon>
        <taxon>Papaveraceae</taxon>
        <taxon>Papaveroideae</taxon>
        <taxon>Papaver</taxon>
    </lineage>
</organism>
<comment type="similarity">
    <text evidence="1">Belongs to the protease inhibitor I13 (potato type I serine protease inhibitor) family.</text>
</comment>
<evidence type="ECO:0000313" key="5">
    <source>
        <dbReference type="Proteomes" id="UP001202328"/>
    </source>
</evidence>
<keyword evidence="2" id="KW-0646">Protease inhibitor</keyword>
<dbReference type="Gene3D" id="3.30.10.10">
    <property type="entry name" value="Trypsin Inhibitor V, subunit A"/>
    <property type="match status" value="1"/>
</dbReference>
<proteinExistence type="inferred from homology"/>
<dbReference type="InterPro" id="IPR000864">
    <property type="entry name" value="Prot_inh_pot1"/>
</dbReference>
<dbReference type="Pfam" id="PF00280">
    <property type="entry name" value="potato_inhibit"/>
    <property type="match status" value="1"/>
</dbReference>
<reference evidence="4" key="1">
    <citation type="submission" date="2022-04" db="EMBL/GenBank/DDBJ databases">
        <title>A functionally conserved STORR gene fusion in Papaver species that diverged 16.8 million years ago.</title>
        <authorList>
            <person name="Catania T."/>
        </authorList>
    </citation>
    <scope>NUCLEOTIDE SEQUENCE</scope>
    <source>
        <strain evidence="4">S-188037</strain>
    </source>
</reference>
<evidence type="ECO:0000256" key="3">
    <source>
        <dbReference type="ARBA" id="ARBA00022900"/>
    </source>
</evidence>
<dbReference type="PROSITE" id="PS00285">
    <property type="entry name" value="POTATO_INHIBITOR"/>
    <property type="match status" value="1"/>
</dbReference>
<dbReference type="EMBL" id="JAJJMB010001716">
    <property type="protein sequence ID" value="KAI3955877.1"/>
    <property type="molecule type" value="Genomic_DNA"/>
</dbReference>
<sequence>MFPVYNISCSEATRKSWPELVGKPGSEAKATIERDLPGVTAVGNIRDLNLCCNRVWVNVNNDPQRNVATVPRVG</sequence>
<name>A0AAD4TGJ0_9MAGN</name>
<dbReference type="PANTHER" id="PTHR33091:SF99">
    <property type="entry name" value="INHIBITOR OF TRYPSIN_HAGEMAN FACTOR-LIKE PROTEIN-RELATED"/>
    <property type="match status" value="1"/>
</dbReference>
<protein>
    <submittedName>
        <fullName evidence="4">Uncharacterized protein</fullName>
    </submittedName>
</protein>
<dbReference type="InterPro" id="IPR036354">
    <property type="entry name" value="Prot_inh_pot1_sf"/>
</dbReference>
<dbReference type="AlphaFoldDB" id="A0AAD4TGJ0"/>
<comment type="caution">
    <text evidence="4">The sequence shown here is derived from an EMBL/GenBank/DDBJ whole genome shotgun (WGS) entry which is preliminary data.</text>
</comment>
<dbReference type="GO" id="GO:0004867">
    <property type="term" value="F:serine-type endopeptidase inhibitor activity"/>
    <property type="evidence" value="ECO:0007669"/>
    <property type="project" value="UniProtKB-KW"/>
</dbReference>
<accession>A0AAD4TGJ0</accession>
<keyword evidence="3" id="KW-0722">Serine protease inhibitor</keyword>
<gene>
    <name evidence="4" type="ORF">MKW98_006237</name>
</gene>
<evidence type="ECO:0000313" key="4">
    <source>
        <dbReference type="EMBL" id="KAI3955877.1"/>
    </source>
</evidence>
<dbReference type="SUPFAM" id="SSF54654">
    <property type="entry name" value="CI-2 family of serine protease inhibitors"/>
    <property type="match status" value="1"/>
</dbReference>
<keyword evidence="5" id="KW-1185">Reference proteome</keyword>
<evidence type="ECO:0000256" key="1">
    <source>
        <dbReference type="ARBA" id="ARBA00008210"/>
    </source>
</evidence>